<protein>
    <submittedName>
        <fullName evidence="1">Oidioi.mRNA.OKI2018_I69.chr1.g3850.t1.cds</fullName>
    </submittedName>
</protein>
<gene>
    <name evidence="1" type="ORF">OKIOD_LOCUS12615</name>
</gene>
<name>A0ABN7SV49_OIKDI</name>
<evidence type="ECO:0000313" key="1">
    <source>
        <dbReference type="EMBL" id="CAG5108551.1"/>
    </source>
</evidence>
<reference evidence="1 2" key="1">
    <citation type="submission" date="2021-04" db="EMBL/GenBank/DDBJ databases">
        <authorList>
            <person name="Bliznina A."/>
        </authorList>
    </citation>
    <scope>NUCLEOTIDE SEQUENCE [LARGE SCALE GENOMIC DNA]</scope>
</reference>
<dbReference type="Proteomes" id="UP001158576">
    <property type="component" value="Chromosome 1"/>
</dbReference>
<organism evidence="1 2">
    <name type="scientific">Oikopleura dioica</name>
    <name type="common">Tunicate</name>
    <dbReference type="NCBI Taxonomy" id="34765"/>
    <lineage>
        <taxon>Eukaryota</taxon>
        <taxon>Metazoa</taxon>
        <taxon>Chordata</taxon>
        <taxon>Tunicata</taxon>
        <taxon>Appendicularia</taxon>
        <taxon>Copelata</taxon>
        <taxon>Oikopleuridae</taxon>
        <taxon>Oikopleura</taxon>
    </lineage>
</organism>
<dbReference type="EMBL" id="OU015566">
    <property type="protein sequence ID" value="CAG5108551.1"/>
    <property type="molecule type" value="Genomic_DNA"/>
</dbReference>
<keyword evidence="2" id="KW-1185">Reference proteome</keyword>
<proteinExistence type="predicted"/>
<accession>A0ABN7SV49</accession>
<evidence type="ECO:0000313" key="2">
    <source>
        <dbReference type="Proteomes" id="UP001158576"/>
    </source>
</evidence>
<sequence>MLIAASDESTEIYYYHVTDAFLENKGRRNYESFDEASWVQLYAAPLILGFYAICERSGEPRWDNPAEGIIFYRKSSDLVLLILQLEPDELEIQKLLHLLDTVVSLISGPLSSFSLSNKSSFGPYLRTRIKMTMDSMLEEGSYAPILLPERVFLSTQVHTSSNLALNKALSGLSDTAAAIVCHAKVVRSARIRGIVHPAAIRLLGQIVSEQIVKEPLAVFIPLTSGRTKLMLLQSTELLDDIYLFTLTSLEESNSFILNDLYSWETLMLHLSLHASLSELQMDEIRNLYEKLKIRLPKSYQEMIHKIWSNRINSTLDFLSSGDHTRAEKKSKFNAQFSAFAKISEALLSLVSRSLGSAVHLSKMGKMGKMGAGKDGNDG</sequence>